<dbReference type="Proteomes" id="UP000007266">
    <property type="component" value="Linkage group 3"/>
</dbReference>
<organism evidence="1 2">
    <name type="scientific">Tribolium castaneum</name>
    <name type="common">Red flour beetle</name>
    <dbReference type="NCBI Taxonomy" id="7070"/>
    <lineage>
        <taxon>Eukaryota</taxon>
        <taxon>Metazoa</taxon>
        <taxon>Ecdysozoa</taxon>
        <taxon>Arthropoda</taxon>
        <taxon>Hexapoda</taxon>
        <taxon>Insecta</taxon>
        <taxon>Pterygota</taxon>
        <taxon>Neoptera</taxon>
        <taxon>Endopterygota</taxon>
        <taxon>Coleoptera</taxon>
        <taxon>Polyphaga</taxon>
        <taxon>Cucujiformia</taxon>
        <taxon>Tenebrionidae</taxon>
        <taxon>Tenebrionidae incertae sedis</taxon>
        <taxon>Tribolium</taxon>
    </lineage>
</organism>
<sequence>MCEGRYSSEDGPESLYYVVDIGGAAGVTSFADANELQGNDTNFQVSSFSPLQQHYTLTAVADSGGGIVKIRKECPDCNRIASVLINSQM</sequence>
<gene>
    <name evidence="1" type="primary">GLEAN_03313</name>
    <name evidence="1" type="ORF">TcasGA2_TC003313</name>
</gene>
<dbReference type="HOGENOM" id="CLU_2457707_0_0_1"/>
<name>D6WEY8_TRICA</name>
<proteinExistence type="predicted"/>
<dbReference type="InParanoid" id="D6WEY8"/>
<accession>D6WEY8</accession>
<evidence type="ECO:0000313" key="2">
    <source>
        <dbReference type="Proteomes" id="UP000007266"/>
    </source>
</evidence>
<reference evidence="1 2" key="1">
    <citation type="journal article" date="2008" name="Nature">
        <title>The genome of the model beetle and pest Tribolium castaneum.</title>
        <authorList>
            <consortium name="Tribolium Genome Sequencing Consortium"/>
            <person name="Richards S."/>
            <person name="Gibbs R.A."/>
            <person name="Weinstock G.M."/>
            <person name="Brown S.J."/>
            <person name="Denell R."/>
            <person name="Beeman R.W."/>
            <person name="Gibbs R."/>
            <person name="Beeman R.W."/>
            <person name="Brown S.J."/>
            <person name="Bucher G."/>
            <person name="Friedrich M."/>
            <person name="Grimmelikhuijzen C.J."/>
            <person name="Klingler M."/>
            <person name="Lorenzen M."/>
            <person name="Richards S."/>
            <person name="Roth S."/>
            <person name="Schroder R."/>
            <person name="Tautz D."/>
            <person name="Zdobnov E.M."/>
            <person name="Muzny D."/>
            <person name="Gibbs R.A."/>
            <person name="Weinstock G.M."/>
            <person name="Attaway T."/>
            <person name="Bell S."/>
            <person name="Buhay C.J."/>
            <person name="Chandrabose M.N."/>
            <person name="Chavez D."/>
            <person name="Clerk-Blankenburg K.P."/>
            <person name="Cree A."/>
            <person name="Dao M."/>
            <person name="Davis C."/>
            <person name="Chacko J."/>
            <person name="Dinh H."/>
            <person name="Dugan-Rocha S."/>
            <person name="Fowler G."/>
            <person name="Garner T.T."/>
            <person name="Garnes J."/>
            <person name="Gnirke A."/>
            <person name="Hawes A."/>
            <person name="Hernandez J."/>
            <person name="Hines S."/>
            <person name="Holder M."/>
            <person name="Hume J."/>
            <person name="Jhangiani S.N."/>
            <person name="Joshi V."/>
            <person name="Khan Z.M."/>
            <person name="Jackson L."/>
            <person name="Kovar C."/>
            <person name="Kowis A."/>
            <person name="Lee S."/>
            <person name="Lewis L.R."/>
            <person name="Margolis J."/>
            <person name="Morgan M."/>
            <person name="Nazareth L.V."/>
            <person name="Nguyen N."/>
            <person name="Okwuonu G."/>
            <person name="Parker D."/>
            <person name="Richards S."/>
            <person name="Ruiz S.J."/>
            <person name="Santibanez J."/>
            <person name="Savard J."/>
            <person name="Scherer S.E."/>
            <person name="Schneider B."/>
            <person name="Sodergren E."/>
            <person name="Tautz D."/>
            <person name="Vattahil S."/>
            <person name="Villasana D."/>
            <person name="White C.S."/>
            <person name="Wright R."/>
            <person name="Park Y."/>
            <person name="Beeman R.W."/>
            <person name="Lord J."/>
            <person name="Oppert B."/>
            <person name="Lorenzen M."/>
            <person name="Brown S."/>
            <person name="Wang L."/>
            <person name="Savard J."/>
            <person name="Tautz D."/>
            <person name="Richards S."/>
            <person name="Weinstock G."/>
            <person name="Gibbs R.A."/>
            <person name="Liu Y."/>
            <person name="Worley K."/>
            <person name="Weinstock G."/>
            <person name="Elsik C.G."/>
            <person name="Reese J.T."/>
            <person name="Elhaik E."/>
            <person name="Landan G."/>
            <person name="Graur D."/>
            <person name="Arensburger P."/>
            <person name="Atkinson P."/>
            <person name="Beeman R.W."/>
            <person name="Beidler J."/>
            <person name="Brown S.J."/>
            <person name="Demuth J.P."/>
            <person name="Drury D.W."/>
            <person name="Du Y.Z."/>
            <person name="Fujiwara H."/>
            <person name="Lorenzen M."/>
            <person name="Maselli V."/>
            <person name="Osanai M."/>
            <person name="Park Y."/>
            <person name="Robertson H.M."/>
            <person name="Tu Z."/>
            <person name="Wang J.J."/>
            <person name="Wang S."/>
            <person name="Richards S."/>
            <person name="Song H."/>
            <person name="Zhang L."/>
            <person name="Sodergren E."/>
            <person name="Werner D."/>
            <person name="Stanke M."/>
            <person name="Morgenstern B."/>
            <person name="Solovyev V."/>
            <person name="Kosarev P."/>
            <person name="Brown G."/>
            <person name="Chen H.C."/>
            <person name="Ermolaeva O."/>
            <person name="Hlavina W."/>
            <person name="Kapustin Y."/>
            <person name="Kiryutin B."/>
            <person name="Kitts P."/>
            <person name="Maglott D."/>
            <person name="Pruitt K."/>
            <person name="Sapojnikov V."/>
            <person name="Souvorov A."/>
            <person name="Mackey A.J."/>
            <person name="Waterhouse R.M."/>
            <person name="Wyder S."/>
            <person name="Zdobnov E.M."/>
            <person name="Zdobnov E.M."/>
            <person name="Wyder S."/>
            <person name="Kriventseva E.V."/>
            <person name="Kadowaki T."/>
            <person name="Bork P."/>
            <person name="Aranda M."/>
            <person name="Bao R."/>
            <person name="Beermann A."/>
            <person name="Berns N."/>
            <person name="Bolognesi R."/>
            <person name="Bonneton F."/>
            <person name="Bopp D."/>
            <person name="Brown S.J."/>
            <person name="Bucher G."/>
            <person name="Butts T."/>
            <person name="Chaumot A."/>
            <person name="Denell R.E."/>
            <person name="Ferrier D.E."/>
            <person name="Friedrich M."/>
            <person name="Gordon C.M."/>
            <person name="Jindra M."/>
            <person name="Klingler M."/>
            <person name="Lan Q."/>
            <person name="Lattorff H.M."/>
            <person name="Laudet V."/>
            <person name="von Levetsow C."/>
            <person name="Liu Z."/>
            <person name="Lutz R."/>
            <person name="Lynch J.A."/>
            <person name="da Fonseca R.N."/>
            <person name="Posnien N."/>
            <person name="Reuter R."/>
            <person name="Roth S."/>
            <person name="Savard J."/>
            <person name="Schinko J.B."/>
            <person name="Schmitt C."/>
            <person name="Schoppmeier M."/>
            <person name="Schroder R."/>
            <person name="Shippy T.D."/>
            <person name="Simonnet F."/>
            <person name="Marques-Souza H."/>
            <person name="Tautz D."/>
            <person name="Tomoyasu Y."/>
            <person name="Trauner J."/>
            <person name="Van der Zee M."/>
            <person name="Vervoort M."/>
            <person name="Wittkopp N."/>
            <person name="Wimmer E.A."/>
            <person name="Yang X."/>
            <person name="Jones A.K."/>
            <person name="Sattelle D.B."/>
            <person name="Ebert P.R."/>
            <person name="Nelson D."/>
            <person name="Scott J.G."/>
            <person name="Beeman R.W."/>
            <person name="Muthukrishnan S."/>
            <person name="Kramer K.J."/>
            <person name="Arakane Y."/>
            <person name="Beeman R.W."/>
            <person name="Zhu Q."/>
            <person name="Hogenkamp D."/>
            <person name="Dixit R."/>
            <person name="Oppert B."/>
            <person name="Jiang H."/>
            <person name="Zou Z."/>
            <person name="Marshall J."/>
            <person name="Elpidina E."/>
            <person name="Vinokurov K."/>
            <person name="Oppert C."/>
            <person name="Zou Z."/>
            <person name="Evans J."/>
            <person name="Lu Z."/>
            <person name="Zhao P."/>
            <person name="Sumathipala N."/>
            <person name="Altincicek B."/>
            <person name="Vilcinskas A."/>
            <person name="Williams M."/>
            <person name="Hultmark D."/>
            <person name="Hetru C."/>
            <person name="Jiang H."/>
            <person name="Grimmelikhuijzen C.J."/>
            <person name="Hauser F."/>
            <person name="Cazzamali G."/>
            <person name="Williamson M."/>
            <person name="Park Y."/>
            <person name="Li B."/>
            <person name="Tanaka Y."/>
            <person name="Predel R."/>
            <person name="Neupert S."/>
            <person name="Schachtner J."/>
            <person name="Verleyen P."/>
            <person name="Raible F."/>
            <person name="Bork P."/>
            <person name="Friedrich M."/>
            <person name="Walden K.K."/>
            <person name="Robertson H.M."/>
            <person name="Angeli S."/>
            <person name="Foret S."/>
            <person name="Bucher G."/>
            <person name="Schuetz S."/>
            <person name="Maleszka R."/>
            <person name="Wimmer E.A."/>
            <person name="Beeman R.W."/>
            <person name="Lorenzen M."/>
            <person name="Tomoyasu Y."/>
            <person name="Miller S.C."/>
            <person name="Grossmann D."/>
            <person name="Bucher G."/>
        </authorList>
    </citation>
    <scope>NUCLEOTIDE SEQUENCE [LARGE SCALE GENOMIC DNA]</scope>
    <source>
        <strain evidence="1 2">Georgia GA2</strain>
    </source>
</reference>
<dbReference type="EMBL" id="KQ971319">
    <property type="protein sequence ID" value="EFA00457.1"/>
    <property type="molecule type" value="Genomic_DNA"/>
</dbReference>
<reference evidence="1 2" key="2">
    <citation type="journal article" date="2010" name="Nucleic Acids Res.">
        <title>BeetleBase in 2010: revisions to provide comprehensive genomic information for Tribolium castaneum.</title>
        <authorList>
            <person name="Kim H.S."/>
            <person name="Murphy T."/>
            <person name="Xia J."/>
            <person name="Caragea D."/>
            <person name="Park Y."/>
            <person name="Beeman R.W."/>
            <person name="Lorenzen M.D."/>
            <person name="Butcher S."/>
            <person name="Manak J.R."/>
            <person name="Brown S.J."/>
        </authorList>
    </citation>
    <scope>GENOME REANNOTATION</scope>
    <source>
        <strain evidence="1 2">Georgia GA2</strain>
    </source>
</reference>
<evidence type="ECO:0000313" key="1">
    <source>
        <dbReference type="EMBL" id="EFA00457.1"/>
    </source>
</evidence>
<keyword evidence="2" id="KW-1185">Reference proteome</keyword>
<protein>
    <submittedName>
        <fullName evidence="1">Uncharacterized protein</fullName>
    </submittedName>
</protein>
<dbReference type="AlphaFoldDB" id="D6WEY8"/>